<organism evidence="6">
    <name type="scientific">hydrothermal vent metagenome</name>
    <dbReference type="NCBI Taxonomy" id="652676"/>
    <lineage>
        <taxon>unclassified sequences</taxon>
        <taxon>metagenomes</taxon>
        <taxon>ecological metagenomes</taxon>
    </lineage>
</organism>
<evidence type="ECO:0000256" key="4">
    <source>
        <dbReference type="ARBA" id="ARBA00022679"/>
    </source>
</evidence>
<comment type="subcellular location">
    <subcellularLocation>
        <location evidence="1">Cell membrane</location>
    </subcellularLocation>
</comment>
<accession>A0A3B0UD84</accession>
<dbReference type="PANTHER" id="PTHR43646">
    <property type="entry name" value="GLYCOSYLTRANSFERASE"/>
    <property type="match status" value="1"/>
</dbReference>
<name>A0A3B0UD84_9ZZZZ</name>
<dbReference type="CDD" id="cd00761">
    <property type="entry name" value="Glyco_tranf_GTA_type"/>
    <property type="match status" value="1"/>
</dbReference>
<keyword evidence="2" id="KW-1003">Cell membrane</keyword>
<reference evidence="6" key="1">
    <citation type="submission" date="2018-06" db="EMBL/GenBank/DDBJ databases">
        <authorList>
            <person name="Zhirakovskaya E."/>
        </authorList>
    </citation>
    <scope>NUCLEOTIDE SEQUENCE</scope>
</reference>
<evidence type="ECO:0000313" key="6">
    <source>
        <dbReference type="EMBL" id="VAW28951.1"/>
    </source>
</evidence>
<dbReference type="AlphaFoldDB" id="A0A3B0UD84"/>
<evidence type="ECO:0000256" key="5">
    <source>
        <dbReference type="ARBA" id="ARBA00023136"/>
    </source>
</evidence>
<dbReference type="GO" id="GO:0005886">
    <property type="term" value="C:plasma membrane"/>
    <property type="evidence" value="ECO:0007669"/>
    <property type="project" value="UniProtKB-SubCell"/>
</dbReference>
<dbReference type="GO" id="GO:0016757">
    <property type="term" value="F:glycosyltransferase activity"/>
    <property type="evidence" value="ECO:0007669"/>
    <property type="project" value="UniProtKB-KW"/>
</dbReference>
<keyword evidence="4" id="KW-0808">Transferase</keyword>
<proteinExistence type="predicted"/>
<gene>
    <name evidence="6" type="ORF">MNBD_BACTEROID07-759</name>
</gene>
<sequence length="430" mass="49629">MNNIRSKDDFLHRQQKFMNFPLVLAEMERPHLHIALPVLNEFLQLPEFLQSLEHQQFSDFELVVCVNQDDDWWNDAAKREICEDNKRSLSLLRQVQKFPVKVIDKSSPGRGWAAGKGGVGRARKTIMDAIAAAGSGQDVIVSMDADTNYPEDYLSIIAACFRKNPKYYGLALPYFHKLTGNEEHDRLILRYEIYMRYYALNMIRINSPYRFSALGSAMAFPVWAYRKVGGLTPVQSGEDFYFLQKLVKSGPIGYTAPTTAYPSSRFSNRVNFGTGPALIKGRTGNWDSYPFFPAELFDKVEATFRLFPELFEGDLSTPVDSFLRETFKTEHVWEPLRNNYKDRENFVKACMNKMDGLRILQFLKKGYSGDGRNLLPLIGFIRIYLPFAGAEEDLAKLEQKGFEHVDIEILIHLRELFFRREAQIRGYEKN</sequence>
<dbReference type="InterPro" id="IPR029044">
    <property type="entry name" value="Nucleotide-diphossugar_trans"/>
</dbReference>
<evidence type="ECO:0008006" key="7">
    <source>
        <dbReference type="Google" id="ProtNLM"/>
    </source>
</evidence>
<keyword evidence="3" id="KW-0328">Glycosyltransferase</keyword>
<evidence type="ECO:0000256" key="2">
    <source>
        <dbReference type="ARBA" id="ARBA00022475"/>
    </source>
</evidence>
<protein>
    <recommendedName>
        <fullName evidence="7">Glycosyltransferase 2-like domain-containing protein</fullName>
    </recommendedName>
</protein>
<evidence type="ECO:0000256" key="3">
    <source>
        <dbReference type="ARBA" id="ARBA00022676"/>
    </source>
</evidence>
<keyword evidence="5" id="KW-0472">Membrane</keyword>
<dbReference type="Gene3D" id="3.90.550.10">
    <property type="entry name" value="Spore Coat Polysaccharide Biosynthesis Protein SpsA, Chain A"/>
    <property type="match status" value="1"/>
</dbReference>
<dbReference type="SUPFAM" id="SSF53448">
    <property type="entry name" value="Nucleotide-diphospho-sugar transferases"/>
    <property type="match status" value="1"/>
</dbReference>
<dbReference type="PANTHER" id="PTHR43646:SF2">
    <property type="entry name" value="GLYCOSYLTRANSFERASE 2-LIKE DOMAIN-CONTAINING PROTEIN"/>
    <property type="match status" value="1"/>
</dbReference>
<evidence type="ECO:0000256" key="1">
    <source>
        <dbReference type="ARBA" id="ARBA00004236"/>
    </source>
</evidence>
<dbReference type="EMBL" id="UOET01000301">
    <property type="protein sequence ID" value="VAW28951.1"/>
    <property type="molecule type" value="Genomic_DNA"/>
</dbReference>